<accession>A0A0F7ICB4</accession>
<dbReference type="GO" id="GO:0005886">
    <property type="term" value="C:plasma membrane"/>
    <property type="evidence" value="ECO:0007669"/>
    <property type="project" value="TreeGrafter"/>
</dbReference>
<dbReference type="InParanoid" id="A0A0F7ICB4"/>
<evidence type="ECO:0000313" key="5">
    <source>
        <dbReference type="EMBL" id="AKG90883.1"/>
    </source>
</evidence>
<dbReference type="GO" id="GO:0005524">
    <property type="term" value="F:ATP binding"/>
    <property type="evidence" value="ECO:0007669"/>
    <property type="project" value="UniProtKB-KW"/>
</dbReference>
<sequence>MLRVRGLSKRIDHVVVLRNINLEVGSGEVVCLYGPNGSGKSTLMRILAGLDRPDCGKIILMERDITEESAWDRVASGIAYAFQIPRPFKSLKFVENLALPAMVRMDREQAFRLAESVAERYGVEHLLEKRADRLSQGELKILELLRAYMTGARLLLLDEPFASLDTDNARYLREKLVEMREEGMAMLITSHRRRILEGIADRFVRLEGGVVSAEG</sequence>
<dbReference type="EMBL" id="CP011267">
    <property type="protein sequence ID" value="AKG90883.1"/>
    <property type="molecule type" value="Genomic_DNA"/>
</dbReference>
<keyword evidence="6" id="KW-1185">Reference proteome</keyword>
<dbReference type="KEGG" id="gah:GAH_01839"/>
<evidence type="ECO:0000256" key="1">
    <source>
        <dbReference type="ARBA" id="ARBA00022448"/>
    </source>
</evidence>
<dbReference type="RefSeq" id="WP_048096872.1">
    <property type="nucleotide sequence ID" value="NZ_CP011267.1"/>
</dbReference>
<protein>
    <submittedName>
        <fullName evidence="5">ABC-type branched-chain amino acid transport</fullName>
        <ecNumber evidence="5">3.6.3.-</ecNumber>
    </submittedName>
</protein>
<reference evidence="5 6" key="1">
    <citation type="submission" date="2015-04" db="EMBL/GenBank/DDBJ databases">
        <title>The complete genome sequence of the hyperthermophilic, obligate iron-reducing archaeon Geoglobus ahangari strain 234T.</title>
        <authorList>
            <person name="Manzella M.P."/>
            <person name="Holmes D.E."/>
            <person name="Rocheleau J.M."/>
            <person name="Chung A."/>
            <person name="Reguera G."/>
            <person name="Kashefi K."/>
        </authorList>
    </citation>
    <scope>NUCLEOTIDE SEQUENCE [LARGE SCALE GENOMIC DNA]</scope>
    <source>
        <strain evidence="5 6">234</strain>
    </source>
</reference>
<dbReference type="SMART" id="SM00382">
    <property type="entry name" value="AAA"/>
    <property type="match status" value="1"/>
</dbReference>
<dbReference type="InterPro" id="IPR051120">
    <property type="entry name" value="ABC_AA/LPS_Transport"/>
</dbReference>
<dbReference type="STRING" id="113653.GAH_01839"/>
<dbReference type="InterPro" id="IPR003593">
    <property type="entry name" value="AAA+_ATPase"/>
</dbReference>
<proteinExistence type="predicted"/>
<organism evidence="5 6">
    <name type="scientific">Geoglobus ahangari</name>
    <dbReference type="NCBI Taxonomy" id="113653"/>
    <lineage>
        <taxon>Archaea</taxon>
        <taxon>Methanobacteriati</taxon>
        <taxon>Methanobacteriota</taxon>
        <taxon>Archaeoglobi</taxon>
        <taxon>Archaeoglobales</taxon>
        <taxon>Archaeoglobaceae</taxon>
        <taxon>Geoglobus</taxon>
    </lineage>
</organism>
<keyword evidence="5" id="KW-0378">Hydrolase</keyword>
<dbReference type="EC" id="3.6.3.-" evidence="5"/>
<dbReference type="AlphaFoldDB" id="A0A0F7ICB4"/>
<keyword evidence="1" id="KW-0813">Transport</keyword>
<gene>
    <name evidence="5" type="ORF">GAH_01839</name>
</gene>
<dbReference type="SUPFAM" id="SSF52540">
    <property type="entry name" value="P-loop containing nucleoside triphosphate hydrolases"/>
    <property type="match status" value="1"/>
</dbReference>
<dbReference type="InterPro" id="IPR027417">
    <property type="entry name" value="P-loop_NTPase"/>
</dbReference>
<dbReference type="PANTHER" id="PTHR45772">
    <property type="entry name" value="CONSERVED COMPONENT OF ABC TRANSPORTER FOR NATURAL AMINO ACIDS-RELATED"/>
    <property type="match status" value="1"/>
</dbReference>
<dbReference type="GeneID" id="24804406"/>
<evidence type="ECO:0000313" key="6">
    <source>
        <dbReference type="Proteomes" id="UP000034723"/>
    </source>
</evidence>
<dbReference type="GO" id="GO:0016887">
    <property type="term" value="F:ATP hydrolysis activity"/>
    <property type="evidence" value="ECO:0007669"/>
    <property type="project" value="InterPro"/>
</dbReference>
<dbReference type="OrthoDB" id="44250at2157"/>
<dbReference type="PROSITE" id="PS50893">
    <property type="entry name" value="ABC_TRANSPORTER_2"/>
    <property type="match status" value="1"/>
</dbReference>
<dbReference type="HOGENOM" id="CLU_000604_1_2_2"/>
<evidence type="ECO:0000259" key="4">
    <source>
        <dbReference type="PROSITE" id="PS50893"/>
    </source>
</evidence>
<keyword evidence="2" id="KW-0547">Nucleotide-binding</keyword>
<dbReference type="Gene3D" id="3.40.50.300">
    <property type="entry name" value="P-loop containing nucleotide triphosphate hydrolases"/>
    <property type="match status" value="1"/>
</dbReference>
<name>A0A0F7ICB4_9EURY</name>
<evidence type="ECO:0000256" key="2">
    <source>
        <dbReference type="ARBA" id="ARBA00022741"/>
    </source>
</evidence>
<dbReference type="Pfam" id="PF00005">
    <property type="entry name" value="ABC_tran"/>
    <property type="match status" value="1"/>
</dbReference>
<feature type="domain" description="ABC transporter" evidence="4">
    <location>
        <begin position="2"/>
        <end position="215"/>
    </location>
</feature>
<evidence type="ECO:0000256" key="3">
    <source>
        <dbReference type="ARBA" id="ARBA00022840"/>
    </source>
</evidence>
<dbReference type="PANTHER" id="PTHR45772:SF5">
    <property type="entry name" value="BRANCHED-CHAIN AMINO ACID TRANSPORT ATP-BINDING PROTEIN LIVG-RELATED"/>
    <property type="match status" value="1"/>
</dbReference>
<dbReference type="InterPro" id="IPR003439">
    <property type="entry name" value="ABC_transporter-like_ATP-bd"/>
</dbReference>
<dbReference type="Proteomes" id="UP000034723">
    <property type="component" value="Chromosome"/>
</dbReference>
<keyword evidence="3" id="KW-0067">ATP-binding</keyword>